<name>A0A8J2RDL4_9CRUS</name>
<evidence type="ECO:0000313" key="2">
    <source>
        <dbReference type="Proteomes" id="UP000789390"/>
    </source>
</evidence>
<comment type="caution">
    <text evidence="1">The sequence shown here is derived from an EMBL/GenBank/DDBJ whole genome shotgun (WGS) entry which is preliminary data.</text>
</comment>
<proteinExistence type="predicted"/>
<dbReference type="AlphaFoldDB" id="A0A8J2RDL4"/>
<sequence>MTRKRAFDYSAVFQISCLFLESKELSATLKGLFLLLCENIYLPALTSVVTSTVAKPSLRRSGP</sequence>
<dbReference type="Proteomes" id="UP000789390">
    <property type="component" value="Unassembled WGS sequence"/>
</dbReference>
<reference evidence="1" key="1">
    <citation type="submission" date="2021-11" db="EMBL/GenBank/DDBJ databases">
        <authorList>
            <person name="Schell T."/>
        </authorList>
    </citation>
    <scope>NUCLEOTIDE SEQUENCE</scope>
    <source>
        <strain evidence="1">M5</strain>
    </source>
</reference>
<dbReference type="EMBL" id="CAKKLH010000038">
    <property type="protein sequence ID" value="CAH0100520.1"/>
    <property type="molecule type" value="Genomic_DNA"/>
</dbReference>
<evidence type="ECO:0000313" key="1">
    <source>
        <dbReference type="EMBL" id="CAH0100520.1"/>
    </source>
</evidence>
<gene>
    <name evidence="1" type="ORF">DGAL_LOCUS2777</name>
</gene>
<protein>
    <submittedName>
        <fullName evidence="1">Uncharacterized protein</fullName>
    </submittedName>
</protein>
<accession>A0A8J2RDL4</accession>
<organism evidence="1 2">
    <name type="scientific">Daphnia galeata</name>
    <dbReference type="NCBI Taxonomy" id="27404"/>
    <lineage>
        <taxon>Eukaryota</taxon>
        <taxon>Metazoa</taxon>
        <taxon>Ecdysozoa</taxon>
        <taxon>Arthropoda</taxon>
        <taxon>Crustacea</taxon>
        <taxon>Branchiopoda</taxon>
        <taxon>Diplostraca</taxon>
        <taxon>Cladocera</taxon>
        <taxon>Anomopoda</taxon>
        <taxon>Daphniidae</taxon>
        <taxon>Daphnia</taxon>
    </lineage>
</organism>
<keyword evidence="2" id="KW-1185">Reference proteome</keyword>